<protein>
    <submittedName>
        <fullName evidence="2">Helix-turn-helix domain-containing protein</fullName>
    </submittedName>
</protein>
<gene>
    <name evidence="2" type="ORF">GS660_04160</name>
</gene>
<evidence type="ECO:0000313" key="2">
    <source>
        <dbReference type="EMBL" id="MZQ88293.1"/>
    </source>
</evidence>
<dbReference type="AlphaFoldDB" id="A0A6L8VDF6"/>
<name>A0A6L8VDF6_9RHOB</name>
<feature type="domain" description="HTH cro/C1-type" evidence="1">
    <location>
        <begin position="14"/>
        <end position="68"/>
    </location>
</feature>
<dbReference type="Gene3D" id="1.10.260.40">
    <property type="entry name" value="lambda repressor-like DNA-binding domains"/>
    <property type="match status" value="1"/>
</dbReference>
<comment type="caution">
    <text evidence="2">The sequence shown here is derived from an EMBL/GenBank/DDBJ whole genome shotgun (WGS) entry which is preliminary data.</text>
</comment>
<dbReference type="OrthoDB" id="73827at2"/>
<evidence type="ECO:0000313" key="3">
    <source>
        <dbReference type="Proteomes" id="UP000477083"/>
    </source>
</evidence>
<dbReference type="Proteomes" id="UP000477083">
    <property type="component" value="Unassembled WGS sequence"/>
</dbReference>
<reference evidence="2 3" key="1">
    <citation type="submission" date="2020-01" db="EMBL/GenBank/DDBJ databases">
        <title>Frigidibacter albus SP32T (=CGMCC 1.13995T).</title>
        <authorList>
            <person name="Liao X."/>
        </authorList>
    </citation>
    <scope>NUCLEOTIDE SEQUENCE [LARGE SCALE GENOMIC DNA]</scope>
    <source>
        <strain evidence="2 3">SP32</strain>
    </source>
</reference>
<dbReference type="SMART" id="SM00530">
    <property type="entry name" value="HTH_XRE"/>
    <property type="match status" value="1"/>
</dbReference>
<sequence>MPDDRHTHLTDHPLTAARGAAGLTVEQLARIADFEPNVLRAIETRCHRPTLGELNALAQVLRVRIVDLRE</sequence>
<organism evidence="2 3">
    <name type="scientific">Frigidibacter albus</name>
    <dbReference type="NCBI Taxonomy" id="1465486"/>
    <lineage>
        <taxon>Bacteria</taxon>
        <taxon>Pseudomonadati</taxon>
        <taxon>Pseudomonadota</taxon>
        <taxon>Alphaproteobacteria</taxon>
        <taxon>Rhodobacterales</taxon>
        <taxon>Paracoccaceae</taxon>
        <taxon>Frigidibacter</taxon>
    </lineage>
</organism>
<keyword evidence="3" id="KW-1185">Reference proteome</keyword>
<evidence type="ECO:0000259" key="1">
    <source>
        <dbReference type="PROSITE" id="PS50943"/>
    </source>
</evidence>
<dbReference type="CDD" id="cd00093">
    <property type="entry name" value="HTH_XRE"/>
    <property type="match status" value="1"/>
</dbReference>
<dbReference type="Pfam" id="PF13560">
    <property type="entry name" value="HTH_31"/>
    <property type="match status" value="1"/>
</dbReference>
<proteinExistence type="predicted"/>
<dbReference type="RefSeq" id="WP_161343704.1">
    <property type="nucleotide sequence ID" value="NZ_BMGW01000002.1"/>
</dbReference>
<dbReference type="InterPro" id="IPR010982">
    <property type="entry name" value="Lambda_DNA-bd_dom_sf"/>
</dbReference>
<dbReference type="SUPFAM" id="SSF47413">
    <property type="entry name" value="lambda repressor-like DNA-binding domains"/>
    <property type="match status" value="1"/>
</dbReference>
<accession>A0A6L8VDF6</accession>
<dbReference type="InterPro" id="IPR001387">
    <property type="entry name" value="Cro/C1-type_HTH"/>
</dbReference>
<dbReference type="PROSITE" id="PS50943">
    <property type="entry name" value="HTH_CROC1"/>
    <property type="match status" value="1"/>
</dbReference>
<dbReference type="GO" id="GO:0003677">
    <property type="term" value="F:DNA binding"/>
    <property type="evidence" value="ECO:0007669"/>
    <property type="project" value="InterPro"/>
</dbReference>
<dbReference type="EMBL" id="WWNR01000002">
    <property type="protein sequence ID" value="MZQ88293.1"/>
    <property type="molecule type" value="Genomic_DNA"/>
</dbReference>